<comment type="subcellular location">
    <subcellularLocation>
        <location evidence="13">Cell membrane</location>
        <topology evidence="13">Single-pass membrane protein</topology>
    </subcellularLocation>
    <subcellularLocation>
        <location evidence="12">Endomembrane system</location>
        <topology evidence="12">Single-pass membrane protein</topology>
    </subcellularLocation>
</comment>
<evidence type="ECO:0000256" key="9">
    <source>
        <dbReference type="ARBA" id="ARBA00023310"/>
    </source>
</evidence>
<evidence type="ECO:0000256" key="1">
    <source>
        <dbReference type="ARBA" id="ARBA00005513"/>
    </source>
</evidence>
<evidence type="ECO:0000256" key="6">
    <source>
        <dbReference type="ARBA" id="ARBA00022989"/>
    </source>
</evidence>
<dbReference type="PANTHER" id="PTHR33445">
    <property type="entry name" value="ATP SYNTHASE SUBUNIT B', CHLOROPLASTIC"/>
    <property type="match status" value="1"/>
</dbReference>
<gene>
    <name evidence="13" type="primary">atpF</name>
    <name evidence="17" type="ORF">Ga0609869_000804</name>
</gene>
<keyword evidence="13" id="KW-1003">Cell membrane</keyword>
<proteinExistence type="inferred from homology"/>
<keyword evidence="15" id="KW-0175">Coiled coil</keyword>
<dbReference type="InterPro" id="IPR002146">
    <property type="entry name" value="ATP_synth_b/b'su_bac/chlpt"/>
</dbReference>
<comment type="function">
    <text evidence="10 13">F(1)F(0) ATP synthase produces ATP from ADP in the presence of a proton or sodium gradient. F-type ATPases consist of two structural domains, F(1) containing the extramembraneous catalytic core and F(0) containing the membrane proton channel, linked together by a central stalk and a peripheral stalk. During catalysis, ATP synthesis in the catalytic domain of F(1) is coupled via a rotary mechanism of the central stalk subunits to proton translocation.</text>
</comment>
<comment type="subunit">
    <text evidence="13">F-type ATPases have 2 components, F(1) - the catalytic core - and F(0) - the membrane proton channel. F(1) has five subunits: alpha(3), beta(3), gamma(1), delta(1), epsilon(1). F(0) has three main subunits: a(1), b(2) and c(10-14). The alpha and beta chains form an alternating ring which encloses part of the gamma chain. F(1) is attached to F(0) by a central stalk formed by the gamma and epsilon chains, while a peripheral stalk is formed by the delta and b chains.</text>
</comment>
<evidence type="ECO:0000313" key="17">
    <source>
        <dbReference type="EMBL" id="MEX5727451.1"/>
    </source>
</evidence>
<evidence type="ECO:0000256" key="12">
    <source>
        <dbReference type="ARBA" id="ARBA00037847"/>
    </source>
</evidence>
<evidence type="ECO:0000256" key="8">
    <source>
        <dbReference type="ARBA" id="ARBA00023136"/>
    </source>
</evidence>
<keyword evidence="8 13" id="KW-0472">Membrane</keyword>
<organism evidence="17 18">
    <name type="scientific">Rhodovulum iodosum</name>
    <dbReference type="NCBI Taxonomy" id="68291"/>
    <lineage>
        <taxon>Bacteria</taxon>
        <taxon>Pseudomonadati</taxon>
        <taxon>Pseudomonadota</taxon>
        <taxon>Alphaproteobacteria</taxon>
        <taxon>Rhodobacterales</taxon>
        <taxon>Paracoccaceae</taxon>
        <taxon>Rhodovulum</taxon>
    </lineage>
</organism>
<feature type="chain" id="PRO_5045100368" description="ATP synthase subunit b" evidence="16">
    <location>
        <begin position="18"/>
        <end position="184"/>
    </location>
</feature>
<keyword evidence="16" id="KW-0732">Signal</keyword>
<protein>
    <recommendedName>
        <fullName evidence="13">ATP synthase subunit b</fullName>
    </recommendedName>
    <alternativeName>
        <fullName evidence="13">ATP synthase F(0) sector subunit b</fullName>
    </alternativeName>
    <alternativeName>
        <fullName evidence="13">ATPase subunit I</fullName>
    </alternativeName>
    <alternativeName>
        <fullName evidence="13">F-type ATPase subunit b</fullName>
        <shortName evidence="13">F-ATPase subunit b</shortName>
    </alternativeName>
</protein>
<accession>A0ABV3XQ53</accession>
<evidence type="ECO:0000256" key="16">
    <source>
        <dbReference type="SAM" id="SignalP"/>
    </source>
</evidence>
<feature type="coiled-coil region" evidence="15">
    <location>
        <begin position="53"/>
        <end position="138"/>
    </location>
</feature>
<feature type="signal peptide" evidence="16">
    <location>
        <begin position="1"/>
        <end position="17"/>
    </location>
</feature>
<evidence type="ECO:0000313" key="18">
    <source>
        <dbReference type="Proteomes" id="UP001560019"/>
    </source>
</evidence>
<evidence type="ECO:0000256" key="4">
    <source>
        <dbReference type="ARBA" id="ARBA00022692"/>
    </source>
</evidence>
<dbReference type="CDD" id="cd06503">
    <property type="entry name" value="ATP-synt_Fo_b"/>
    <property type="match status" value="1"/>
</dbReference>
<sequence>MKRLAILLSLMASPALAATGPFFSLYNTDFVVLIAFLIFVGVLVALGVPGKVVAMLDKRADQIRGELDEAKALREEAQTVLASYERKQREVKEQTEAIIAHARSEAEDAAESAKKDIADSIARRLQAAEEQIASAEAGALRQVRDRAIAVATAAAADVLSGQMTDAKGNALIDDAIKQVGAKLH</sequence>
<comment type="function">
    <text evidence="11">Component of the F(0) channel, it forms part of the peripheral stalk, linking F(1) to F(0). The b'-subunit is a diverged and duplicated form of b found in plants and photosynthetic bacteria.</text>
</comment>
<dbReference type="PANTHER" id="PTHR33445:SF1">
    <property type="entry name" value="ATP SYNTHASE SUBUNIT B"/>
    <property type="match status" value="1"/>
</dbReference>
<keyword evidence="3 13" id="KW-0138">CF(0)</keyword>
<evidence type="ECO:0000256" key="14">
    <source>
        <dbReference type="RuleBase" id="RU003848"/>
    </source>
</evidence>
<keyword evidence="7 13" id="KW-0406">Ion transport</keyword>
<keyword evidence="2 13" id="KW-0813">Transport</keyword>
<keyword evidence="4 13" id="KW-0812">Transmembrane</keyword>
<evidence type="ECO:0000256" key="13">
    <source>
        <dbReference type="HAMAP-Rule" id="MF_01398"/>
    </source>
</evidence>
<evidence type="ECO:0000256" key="2">
    <source>
        <dbReference type="ARBA" id="ARBA00022448"/>
    </source>
</evidence>
<dbReference type="EMBL" id="JBEHHI010000001">
    <property type="protein sequence ID" value="MEX5727451.1"/>
    <property type="molecule type" value="Genomic_DNA"/>
</dbReference>
<keyword evidence="6 13" id="KW-1133">Transmembrane helix</keyword>
<keyword evidence="18" id="KW-1185">Reference proteome</keyword>
<dbReference type="Proteomes" id="UP001560019">
    <property type="component" value="Unassembled WGS sequence"/>
</dbReference>
<dbReference type="Pfam" id="PF00430">
    <property type="entry name" value="ATP-synt_B"/>
    <property type="match status" value="1"/>
</dbReference>
<comment type="caution">
    <text evidence="17">The sequence shown here is derived from an EMBL/GenBank/DDBJ whole genome shotgun (WGS) entry which is preliminary data.</text>
</comment>
<evidence type="ECO:0000256" key="5">
    <source>
        <dbReference type="ARBA" id="ARBA00022781"/>
    </source>
</evidence>
<comment type="similarity">
    <text evidence="1 13 14">Belongs to the ATPase B chain family.</text>
</comment>
<keyword evidence="9 13" id="KW-0066">ATP synthesis</keyword>
<evidence type="ECO:0000256" key="7">
    <source>
        <dbReference type="ARBA" id="ARBA00023065"/>
    </source>
</evidence>
<evidence type="ECO:0000256" key="11">
    <source>
        <dbReference type="ARBA" id="ARBA00025614"/>
    </source>
</evidence>
<dbReference type="NCBIfam" id="NF009989">
    <property type="entry name" value="PRK13455.1"/>
    <property type="match status" value="1"/>
</dbReference>
<dbReference type="RefSeq" id="WP_125407451.1">
    <property type="nucleotide sequence ID" value="NZ_JBEHHI010000001.1"/>
</dbReference>
<evidence type="ECO:0000256" key="3">
    <source>
        <dbReference type="ARBA" id="ARBA00022547"/>
    </source>
</evidence>
<dbReference type="HAMAP" id="MF_01398">
    <property type="entry name" value="ATP_synth_b_bprime"/>
    <property type="match status" value="1"/>
</dbReference>
<keyword evidence="5 13" id="KW-0375">Hydrogen ion transport</keyword>
<feature type="transmembrane region" description="Helical" evidence="13">
    <location>
        <begin position="33"/>
        <end position="54"/>
    </location>
</feature>
<evidence type="ECO:0000256" key="10">
    <source>
        <dbReference type="ARBA" id="ARBA00025198"/>
    </source>
</evidence>
<dbReference type="InterPro" id="IPR050059">
    <property type="entry name" value="ATP_synthase_B_chain"/>
</dbReference>
<reference evidence="17 18" key="1">
    <citation type="submission" date="2024-06" db="EMBL/GenBank/DDBJ databases">
        <title>Genome of Rhodovulum iodosum, a marine photoferrotroph.</title>
        <authorList>
            <person name="Bianchini G."/>
            <person name="Nikeleit V."/>
            <person name="Kappler A."/>
            <person name="Bryce C."/>
            <person name="Sanchez-Baracaldo P."/>
        </authorList>
    </citation>
    <scope>NUCLEOTIDE SEQUENCE [LARGE SCALE GENOMIC DNA]</scope>
    <source>
        <strain evidence="17 18">UT/N1</strain>
    </source>
</reference>
<evidence type="ECO:0000256" key="15">
    <source>
        <dbReference type="SAM" id="Coils"/>
    </source>
</evidence>
<name>A0ABV3XQ53_9RHOB</name>